<dbReference type="AlphaFoldDB" id="F0Y4G3"/>
<dbReference type="GeneID" id="20221214"/>
<dbReference type="eggNOG" id="KOG1032">
    <property type="taxonomic scope" value="Eukaryota"/>
</dbReference>
<dbReference type="GO" id="GO:0032366">
    <property type="term" value="P:intracellular sterol transport"/>
    <property type="evidence" value="ECO:0007669"/>
    <property type="project" value="TreeGrafter"/>
</dbReference>
<dbReference type="RefSeq" id="XP_009034740.1">
    <property type="nucleotide sequence ID" value="XM_009036492.1"/>
</dbReference>
<dbReference type="Pfam" id="PF02893">
    <property type="entry name" value="GRAM"/>
    <property type="match status" value="1"/>
</dbReference>
<dbReference type="GO" id="GO:0120015">
    <property type="term" value="F:sterol transfer activity"/>
    <property type="evidence" value="ECO:0007669"/>
    <property type="project" value="TreeGrafter"/>
</dbReference>
<dbReference type="Proteomes" id="UP000002729">
    <property type="component" value="Unassembled WGS sequence"/>
</dbReference>
<dbReference type="GO" id="GO:0005789">
    <property type="term" value="C:endoplasmic reticulum membrane"/>
    <property type="evidence" value="ECO:0007669"/>
    <property type="project" value="TreeGrafter"/>
</dbReference>
<dbReference type="GO" id="GO:0140268">
    <property type="term" value="C:endoplasmic reticulum-plasma membrane contact site"/>
    <property type="evidence" value="ECO:0007669"/>
    <property type="project" value="TreeGrafter"/>
</dbReference>
<reference evidence="2 3" key="1">
    <citation type="journal article" date="2011" name="Proc. Natl. Acad. Sci. U.S.A.">
        <title>Niche of harmful alga Aureococcus anophagefferens revealed through ecogenomics.</title>
        <authorList>
            <person name="Gobler C.J."/>
            <person name="Berry D.L."/>
            <person name="Dyhrman S.T."/>
            <person name="Wilhelm S.W."/>
            <person name="Salamov A."/>
            <person name="Lobanov A.V."/>
            <person name="Zhang Y."/>
            <person name="Collier J.L."/>
            <person name="Wurch L.L."/>
            <person name="Kustka A.B."/>
            <person name="Dill B.D."/>
            <person name="Shah M."/>
            <person name="VerBerkmoes N.C."/>
            <person name="Kuo A."/>
            <person name="Terry A."/>
            <person name="Pangilinan J."/>
            <person name="Lindquist E.A."/>
            <person name="Lucas S."/>
            <person name="Paulsen I.T."/>
            <person name="Hattenrath-Lehmann T.K."/>
            <person name="Talmage S.C."/>
            <person name="Walker E.A."/>
            <person name="Koch F."/>
            <person name="Burson A.M."/>
            <person name="Marcoval M.A."/>
            <person name="Tang Y.Z."/>
            <person name="Lecleir G.R."/>
            <person name="Coyne K.J."/>
            <person name="Berg G.M."/>
            <person name="Bertrand E.M."/>
            <person name="Saito M.A."/>
            <person name="Gladyshev V.N."/>
            <person name="Grigoriev I.V."/>
        </authorList>
    </citation>
    <scope>NUCLEOTIDE SEQUENCE [LARGE SCALE GENOMIC DNA]</scope>
    <source>
        <strain evidence="3">CCMP 1984</strain>
    </source>
</reference>
<evidence type="ECO:0000313" key="2">
    <source>
        <dbReference type="EMBL" id="EGB10117.1"/>
    </source>
</evidence>
<organism evidence="3">
    <name type="scientific">Aureococcus anophagefferens</name>
    <name type="common">Harmful bloom alga</name>
    <dbReference type="NCBI Taxonomy" id="44056"/>
    <lineage>
        <taxon>Eukaryota</taxon>
        <taxon>Sar</taxon>
        <taxon>Stramenopiles</taxon>
        <taxon>Ochrophyta</taxon>
        <taxon>Pelagophyceae</taxon>
        <taxon>Pelagomonadales</taxon>
        <taxon>Pelagomonadaceae</taxon>
        <taxon>Aureococcus</taxon>
    </lineage>
</organism>
<dbReference type="Gene3D" id="2.30.29.30">
    <property type="entry name" value="Pleckstrin-homology domain (PH domain)/Phosphotyrosine-binding domain (PTB)"/>
    <property type="match status" value="1"/>
</dbReference>
<dbReference type="SMART" id="SM00568">
    <property type="entry name" value="GRAM"/>
    <property type="match status" value="1"/>
</dbReference>
<evidence type="ECO:0000313" key="3">
    <source>
        <dbReference type="Proteomes" id="UP000002729"/>
    </source>
</evidence>
<dbReference type="EMBL" id="GL833124">
    <property type="protein sequence ID" value="EGB10117.1"/>
    <property type="molecule type" value="Genomic_DNA"/>
</dbReference>
<keyword evidence="3" id="KW-1185">Reference proteome</keyword>
<dbReference type="OrthoDB" id="2162691at2759"/>
<feature type="non-terminal residue" evidence="2">
    <location>
        <position position="1"/>
    </location>
</feature>
<dbReference type="CDD" id="cd13220">
    <property type="entry name" value="PH-GRAM_GRAMDC"/>
    <property type="match status" value="1"/>
</dbReference>
<dbReference type="KEGG" id="aaf:AURANDRAFT_3287"/>
<evidence type="ECO:0000259" key="1">
    <source>
        <dbReference type="SMART" id="SM00568"/>
    </source>
</evidence>
<dbReference type="InterPro" id="IPR051482">
    <property type="entry name" value="Cholesterol_transport"/>
</dbReference>
<dbReference type="GO" id="GO:0032934">
    <property type="term" value="F:sterol binding"/>
    <property type="evidence" value="ECO:0007669"/>
    <property type="project" value="TreeGrafter"/>
</dbReference>
<accession>F0Y4G3</accession>
<feature type="non-terminal residue" evidence="2">
    <location>
        <position position="84"/>
    </location>
</feature>
<dbReference type="PANTHER" id="PTHR23319:SF4">
    <property type="entry name" value="GRAM DOMAIN CONTAINING 1B, ISOFORM E"/>
    <property type="match status" value="1"/>
</dbReference>
<proteinExistence type="predicted"/>
<dbReference type="GO" id="GO:0005886">
    <property type="term" value="C:plasma membrane"/>
    <property type="evidence" value="ECO:0007669"/>
    <property type="project" value="TreeGrafter"/>
</dbReference>
<sequence>RDFSCAIERKILLHGRLYVTERFICFYSNLFGFEKKIKIPYSHITCITKEYTAVFIPNAIAVITARKEYVFRSFWDRDDCFDLL</sequence>
<gene>
    <name evidence="2" type="ORF">AURANDRAFT_3287</name>
</gene>
<dbReference type="InterPro" id="IPR004182">
    <property type="entry name" value="GRAM"/>
</dbReference>
<protein>
    <recommendedName>
        <fullName evidence="1">GRAM domain-containing protein</fullName>
    </recommendedName>
</protein>
<name>F0Y4G3_AURAN</name>
<dbReference type="InParanoid" id="F0Y4G3"/>
<dbReference type="PANTHER" id="PTHR23319">
    <property type="entry name" value="GRAM DOMAIN CONTAINING 1B, ISOFORM E"/>
    <property type="match status" value="1"/>
</dbReference>
<feature type="domain" description="GRAM" evidence="1">
    <location>
        <begin position="2"/>
        <end position="51"/>
    </location>
</feature>
<dbReference type="InterPro" id="IPR011993">
    <property type="entry name" value="PH-like_dom_sf"/>
</dbReference>